<sequence length="229" mass="25831">MSSSRAGKSGGSGSSHHRSSNKSRASHVCPLLASLLWSPSSSSPSAYPSRYGRRRTTLTAQKTIQQLIDALVTHRVNTLTELRRIEQVAASCENEDDARRFQEPMTAAWLHYVNSNQFLSELRGLTPDYPFSSDLLADAHQRVVTDPLSNRSWNLAWLCLCKIRDDGLLPLYAVAEANKQDMWGYDPETGEPYIPAAEEVARLTQCFEYEWTQAVTTLLRHWATPPTWY</sequence>
<proteinExistence type="predicted"/>
<gene>
    <name evidence="2" type="ORF">SBRCBS47491_006974</name>
</gene>
<organism evidence="2 3">
    <name type="scientific">Sporothrix bragantina</name>
    <dbReference type="NCBI Taxonomy" id="671064"/>
    <lineage>
        <taxon>Eukaryota</taxon>
        <taxon>Fungi</taxon>
        <taxon>Dikarya</taxon>
        <taxon>Ascomycota</taxon>
        <taxon>Pezizomycotina</taxon>
        <taxon>Sordariomycetes</taxon>
        <taxon>Sordariomycetidae</taxon>
        <taxon>Ophiostomatales</taxon>
        <taxon>Ophiostomataceae</taxon>
        <taxon>Sporothrix</taxon>
    </lineage>
</organism>
<comment type="caution">
    <text evidence="2">The sequence shown here is derived from an EMBL/GenBank/DDBJ whole genome shotgun (WGS) entry which is preliminary data.</text>
</comment>
<keyword evidence="3" id="KW-1185">Reference proteome</keyword>
<name>A0ABP0C9P8_9PEZI</name>
<accession>A0ABP0C9P8</accession>
<evidence type="ECO:0000313" key="2">
    <source>
        <dbReference type="EMBL" id="CAK7228638.1"/>
    </source>
</evidence>
<reference evidence="2 3" key="1">
    <citation type="submission" date="2024-01" db="EMBL/GenBank/DDBJ databases">
        <authorList>
            <person name="Allen C."/>
            <person name="Tagirdzhanova G."/>
        </authorList>
    </citation>
    <scope>NUCLEOTIDE SEQUENCE [LARGE SCALE GENOMIC DNA]</scope>
</reference>
<protein>
    <submittedName>
        <fullName evidence="2">Uncharacterized protein</fullName>
    </submittedName>
</protein>
<feature type="region of interest" description="Disordered" evidence="1">
    <location>
        <begin position="1"/>
        <end position="24"/>
    </location>
</feature>
<evidence type="ECO:0000313" key="3">
    <source>
        <dbReference type="Proteomes" id="UP001642406"/>
    </source>
</evidence>
<dbReference type="Proteomes" id="UP001642406">
    <property type="component" value="Unassembled WGS sequence"/>
</dbReference>
<evidence type="ECO:0000256" key="1">
    <source>
        <dbReference type="SAM" id="MobiDB-lite"/>
    </source>
</evidence>
<dbReference type="EMBL" id="CAWUHC010000073">
    <property type="protein sequence ID" value="CAK7228638.1"/>
    <property type="molecule type" value="Genomic_DNA"/>
</dbReference>
<feature type="compositionally biased region" description="Basic residues" evidence="1">
    <location>
        <begin position="15"/>
        <end position="24"/>
    </location>
</feature>